<evidence type="ECO:0000313" key="5">
    <source>
        <dbReference type="EMBL" id="GMH04292.1"/>
    </source>
</evidence>
<keyword evidence="6" id="KW-1185">Reference proteome</keyword>
<evidence type="ECO:0000256" key="2">
    <source>
        <dbReference type="ARBA" id="ARBA00023002"/>
    </source>
</evidence>
<dbReference type="InterPro" id="IPR050425">
    <property type="entry name" value="NAD(P)_dehydrat-like"/>
</dbReference>
<evidence type="ECO:0000259" key="4">
    <source>
        <dbReference type="Pfam" id="PF01073"/>
    </source>
</evidence>
<evidence type="ECO:0000313" key="6">
    <source>
        <dbReference type="Proteomes" id="UP001279734"/>
    </source>
</evidence>
<dbReference type="Pfam" id="PF01073">
    <property type="entry name" value="3Beta_HSD"/>
    <property type="match status" value="1"/>
</dbReference>
<evidence type="ECO:0000256" key="1">
    <source>
        <dbReference type="ARBA" id="ARBA00022857"/>
    </source>
</evidence>
<dbReference type="PANTHER" id="PTHR10366:SF589">
    <property type="entry name" value="CINNAMOYL-COA REDUCTASE-LIKE SNL6"/>
    <property type="match status" value="1"/>
</dbReference>
<dbReference type="GO" id="GO:0006694">
    <property type="term" value="P:steroid biosynthetic process"/>
    <property type="evidence" value="ECO:0007669"/>
    <property type="project" value="InterPro"/>
</dbReference>
<organism evidence="5 6">
    <name type="scientific">Nepenthes gracilis</name>
    <name type="common">Slender pitcher plant</name>
    <dbReference type="NCBI Taxonomy" id="150966"/>
    <lineage>
        <taxon>Eukaryota</taxon>
        <taxon>Viridiplantae</taxon>
        <taxon>Streptophyta</taxon>
        <taxon>Embryophyta</taxon>
        <taxon>Tracheophyta</taxon>
        <taxon>Spermatophyta</taxon>
        <taxon>Magnoliopsida</taxon>
        <taxon>eudicotyledons</taxon>
        <taxon>Gunneridae</taxon>
        <taxon>Pentapetalae</taxon>
        <taxon>Caryophyllales</taxon>
        <taxon>Nepenthaceae</taxon>
        <taxon>Nepenthes</taxon>
    </lineage>
</organism>
<name>A0AAD3S526_NEPGR</name>
<feature type="domain" description="3-beta hydroxysteroid dehydrogenase/isomerase" evidence="4">
    <location>
        <begin position="47"/>
        <end position="167"/>
    </location>
</feature>
<dbReference type="SUPFAM" id="SSF51735">
    <property type="entry name" value="NAD(P)-binding Rossmann-fold domains"/>
    <property type="match status" value="1"/>
</dbReference>
<dbReference type="PANTHER" id="PTHR10366">
    <property type="entry name" value="NAD DEPENDENT EPIMERASE/DEHYDRATASE"/>
    <property type="match status" value="1"/>
</dbReference>
<gene>
    <name evidence="5" type="ORF">Nepgr_006131</name>
</gene>
<dbReference type="AlphaFoldDB" id="A0AAD3S526"/>
<comment type="similarity">
    <text evidence="3">Belongs to the 3-beta-HSD family.</text>
</comment>
<evidence type="ECO:0000256" key="3">
    <source>
        <dbReference type="RuleBase" id="RU004475"/>
    </source>
</evidence>
<accession>A0AAD3S526</accession>
<protein>
    <recommendedName>
        <fullName evidence="4">3-beta hydroxysteroid dehydrogenase/isomerase domain-containing protein</fullName>
    </recommendedName>
</protein>
<reference evidence="5" key="1">
    <citation type="submission" date="2023-05" db="EMBL/GenBank/DDBJ databases">
        <title>Nepenthes gracilis genome sequencing.</title>
        <authorList>
            <person name="Fukushima K."/>
        </authorList>
    </citation>
    <scope>NUCLEOTIDE SEQUENCE</scope>
    <source>
        <strain evidence="5">SING2019-196</strain>
    </source>
</reference>
<dbReference type="InterPro" id="IPR002225">
    <property type="entry name" value="3Beta_OHSteriod_DH/Estase"/>
</dbReference>
<sequence>MVESYEREVLMLSKPQVETVYGEDQRRRVGESLLRSLSARQRKLVCVTSGNSYFGAHLIKELCRHGYCIRATVQNQGDFEDMKRLLSNEEMNQLESVVVAKMGDLENLCHSFIGCHVIFHTSSFLDPHGVSGYTERTAFLETVGSRNVIEACGRAAYAKRCILTSSLLASIWQPHNFDRVLDENSWSDEDFCRENKLWLALGKTRAEKAAWVKSKEMKVKLVTVCPGLVMAPSFPALHHETSLPYLKGGRTMMQRGVLATEDVGRLAKAHVQVYEAMDYGACGRYFCFERTIKRLEEAIQLENGLKLPGLLSGGRNAAENDEEIIPSGLSNSKLTRLLHNASPPSSCRR</sequence>
<proteinExistence type="inferred from homology"/>
<dbReference type="Proteomes" id="UP001279734">
    <property type="component" value="Unassembled WGS sequence"/>
</dbReference>
<dbReference type="Gene3D" id="3.40.50.720">
    <property type="entry name" value="NAD(P)-binding Rossmann-like Domain"/>
    <property type="match status" value="1"/>
</dbReference>
<keyword evidence="2 3" id="KW-0560">Oxidoreductase</keyword>
<keyword evidence="1" id="KW-0521">NADP</keyword>
<dbReference type="InterPro" id="IPR036291">
    <property type="entry name" value="NAD(P)-bd_dom_sf"/>
</dbReference>
<dbReference type="GO" id="GO:0016616">
    <property type="term" value="F:oxidoreductase activity, acting on the CH-OH group of donors, NAD or NADP as acceptor"/>
    <property type="evidence" value="ECO:0007669"/>
    <property type="project" value="InterPro"/>
</dbReference>
<comment type="caution">
    <text evidence="5">The sequence shown here is derived from an EMBL/GenBank/DDBJ whole genome shotgun (WGS) entry which is preliminary data.</text>
</comment>
<dbReference type="EMBL" id="BSYO01000005">
    <property type="protein sequence ID" value="GMH04292.1"/>
    <property type="molecule type" value="Genomic_DNA"/>
</dbReference>